<evidence type="ECO:0000256" key="1">
    <source>
        <dbReference type="SAM" id="MobiDB-lite"/>
    </source>
</evidence>
<evidence type="ECO:0000313" key="2">
    <source>
        <dbReference type="EMBL" id="KAG9249990.1"/>
    </source>
</evidence>
<evidence type="ECO:0000313" key="3">
    <source>
        <dbReference type="Proteomes" id="UP000887229"/>
    </source>
</evidence>
<accession>A0A9P8CKJ2</accession>
<name>A0A9P8CKJ2_9HYPO</name>
<proteinExistence type="predicted"/>
<dbReference type="AlphaFoldDB" id="A0A9P8CKJ2"/>
<dbReference type="RefSeq" id="XP_046113914.1">
    <property type="nucleotide sequence ID" value="XM_046261736.1"/>
</dbReference>
<gene>
    <name evidence="2" type="ORF">F5Z01DRAFT_630580</name>
</gene>
<dbReference type="OrthoDB" id="3774077at2759"/>
<organism evidence="2 3">
    <name type="scientific">Emericellopsis atlantica</name>
    <dbReference type="NCBI Taxonomy" id="2614577"/>
    <lineage>
        <taxon>Eukaryota</taxon>
        <taxon>Fungi</taxon>
        <taxon>Dikarya</taxon>
        <taxon>Ascomycota</taxon>
        <taxon>Pezizomycotina</taxon>
        <taxon>Sordariomycetes</taxon>
        <taxon>Hypocreomycetidae</taxon>
        <taxon>Hypocreales</taxon>
        <taxon>Bionectriaceae</taxon>
        <taxon>Emericellopsis</taxon>
    </lineage>
</organism>
<dbReference type="EMBL" id="MU251286">
    <property type="protein sequence ID" value="KAG9249990.1"/>
    <property type="molecule type" value="Genomic_DNA"/>
</dbReference>
<feature type="region of interest" description="Disordered" evidence="1">
    <location>
        <begin position="132"/>
        <end position="181"/>
    </location>
</feature>
<reference evidence="2" key="1">
    <citation type="journal article" date="2021" name="IMA Fungus">
        <title>Genomic characterization of three marine fungi, including Emericellopsis atlantica sp. nov. with signatures of a generalist lifestyle and marine biomass degradation.</title>
        <authorList>
            <person name="Hagestad O.C."/>
            <person name="Hou L."/>
            <person name="Andersen J.H."/>
            <person name="Hansen E.H."/>
            <person name="Altermark B."/>
            <person name="Li C."/>
            <person name="Kuhnert E."/>
            <person name="Cox R.J."/>
            <person name="Crous P.W."/>
            <person name="Spatafora J.W."/>
            <person name="Lail K."/>
            <person name="Amirebrahimi M."/>
            <person name="Lipzen A."/>
            <person name="Pangilinan J."/>
            <person name="Andreopoulos W."/>
            <person name="Hayes R.D."/>
            <person name="Ng V."/>
            <person name="Grigoriev I.V."/>
            <person name="Jackson S.A."/>
            <person name="Sutton T.D.S."/>
            <person name="Dobson A.D.W."/>
            <person name="Rama T."/>
        </authorList>
    </citation>
    <scope>NUCLEOTIDE SEQUENCE</scope>
    <source>
        <strain evidence="2">TS7</strain>
    </source>
</reference>
<comment type="caution">
    <text evidence="2">The sequence shown here is derived from an EMBL/GenBank/DDBJ whole genome shotgun (WGS) entry which is preliminary data.</text>
</comment>
<dbReference type="Proteomes" id="UP000887229">
    <property type="component" value="Unassembled WGS sequence"/>
</dbReference>
<protein>
    <submittedName>
        <fullName evidence="2">Uncharacterized protein</fullName>
    </submittedName>
</protein>
<sequence>MEDSGPASITSADESQSDRLTLLLNRLHQYERAPWGIVESWQKSQHDAEDSAARIFLCSGGFPAWFAYFLTKSATEVQYHFAGKADCTRLIFELENEPAISRELAAQVAAAIPREIRTKIESLYNKRIKPLENRTMSQHSNKRRRTIADNDCPPISTANFPSPTATSSSPNASRLSHDRRSLEQAPGYNSVGCFAEDEHVLVNASLAVATRLLPRDLSNAIRRNPDPRNEGALVAAISMTFPNAPYTDKYGCYMAVEVTSDKVQHLARELFGVRLETMAGLRYVCLAESSSKILANPKFTLQGCQCSIVPSTFGPELSNAIITGPKYQDDARRWRDSTDAVSMVVSHSAHDGAVLYLHLGLWEGTEIKKKLYA</sequence>
<dbReference type="GeneID" id="70292639"/>
<keyword evidence="3" id="KW-1185">Reference proteome</keyword>
<feature type="compositionally biased region" description="Low complexity" evidence="1">
    <location>
        <begin position="156"/>
        <end position="173"/>
    </location>
</feature>